<dbReference type="AlphaFoldDB" id="A0A177TAH5"/>
<dbReference type="Gene3D" id="3.40.630.10">
    <property type="entry name" value="Zn peptidases"/>
    <property type="match status" value="1"/>
</dbReference>
<dbReference type="Pfam" id="PF01546">
    <property type="entry name" value="Peptidase_M20"/>
    <property type="match status" value="1"/>
</dbReference>
<dbReference type="InterPro" id="IPR017439">
    <property type="entry name" value="Amidohydrolase"/>
</dbReference>
<protein>
    <recommendedName>
        <fullName evidence="2">Peptidase M20 dimerisation domain-containing protein</fullName>
    </recommendedName>
</protein>
<organism evidence="3 4">
    <name type="scientific">Tilletia indica</name>
    <dbReference type="NCBI Taxonomy" id="43049"/>
    <lineage>
        <taxon>Eukaryota</taxon>
        <taxon>Fungi</taxon>
        <taxon>Dikarya</taxon>
        <taxon>Basidiomycota</taxon>
        <taxon>Ustilaginomycotina</taxon>
        <taxon>Exobasidiomycetes</taxon>
        <taxon>Tilletiales</taxon>
        <taxon>Tilletiaceae</taxon>
        <taxon>Tilletia</taxon>
    </lineage>
</organism>
<evidence type="ECO:0000256" key="1">
    <source>
        <dbReference type="ARBA" id="ARBA00006247"/>
    </source>
</evidence>
<dbReference type="EMBL" id="LWDF02000642">
    <property type="protein sequence ID" value="KAE8244494.1"/>
    <property type="molecule type" value="Genomic_DNA"/>
</dbReference>
<dbReference type="PANTHER" id="PTHR30575">
    <property type="entry name" value="PEPTIDASE M20"/>
    <property type="match status" value="1"/>
</dbReference>
<evidence type="ECO:0000313" key="3">
    <source>
        <dbReference type="EMBL" id="KAE8244494.1"/>
    </source>
</evidence>
<sequence>MVGCFTFLSGSRNKGQHSGASSAPVATARLGPEVTAMTDCLSSSPAELVTLPAYSPRGILPSTATSPQSDSPVMKDLSKTIESSIFALSGELRQLSLKMFDLKEVMFKEVKTHDLFCDYFDGKKKDGWKVTRHAYKMDTAFMVEFEHRPKGLEGGLKTIGFNSELDALPSIGHACGHPLIAICGVASAIATAHALEKHDLPGRVVLLGTPAEEGGGGKVILLQNKAYESMDVCLMAHPGPDSTVGSTLAVTVFKVRYKGKASHAAAAPWEGVNALDAAVQAYVNVATLRQQVPPSHRMHGVIRGDNLAVNVIPDDVVLDFNARAPTKSELKALIPRVKACFEAAATATGCTVEIDNPMVYSDLQNSSPLSESFRSIMASRYDDVFKSDDIQGSTDFGDVSYALPGLHPFYSIPLSDPKGGGNHTVAFERDARKEGAHKKTLQVAVALAATGMRLVVDEEFAGEVKQTWDDWKKGRRESP</sequence>
<keyword evidence="4" id="KW-1185">Reference proteome</keyword>
<proteinExistence type="inferred from homology"/>
<dbReference type="PANTHER" id="PTHR30575:SF0">
    <property type="entry name" value="XAA-ARG DIPEPTIDASE"/>
    <property type="match status" value="1"/>
</dbReference>
<comment type="similarity">
    <text evidence="1">Belongs to the peptidase M20A family.</text>
</comment>
<comment type="caution">
    <text evidence="3">The sequence shown here is derived from an EMBL/GenBank/DDBJ whole genome shotgun (WGS) entry which is preliminary data.</text>
</comment>
<dbReference type="NCBIfam" id="TIGR01891">
    <property type="entry name" value="amidohydrolases"/>
    <property type="match status" value="1"/>
</dbReference>
<dbReference type="Gene3D" id="3.30.70.360">
    <property type="match status" value="1"/>
</dbReference>
<name>A0A177TAH5_9BASI</name>
<dbReference type="InterPro" id="IPR036264">
    <property type="entry name" value="Bact_exopeptidase_dim_dom"/>
</dbReference>
<evidence type="ECO:0000259" key="2">
    <source>
        <dbReference type="Pfam" id="PF07687"/>
    </source>
</evidence>
<feature type="domain" description="Peptidase M20 dimerisation" evidence="2">
    <location>
        <begin position="253"/>
        <end position="345"/>
    </location>
</feature>
<accession>A0A177TAH5</accession>
<dbReference type="SUPFAM" id="SSF55031">
    <property type="entry name" value="Bacterial exopeptidase dimerisation domain"/>
    <property type="match status" value="1"/>
</dbReference>
<dbReference type="InterPro" id="IPR052030">
    <property type="entry name" value="Peptidase_M20/M20A_hydrolases"/>
</dbReference>
<dbReference type="InterPro" id="IPR002933">
    <property type="entry name" value="Peptidase_M20"/>
</dbReference>
<dbReference type="SUPFAM" id="SSF53187">
    <property type="entry name" value="Zn-dependent exopeptidases"/>
    <property type="match status" value="1"/>
</dbReference>
<gene>
    <name evidence="3" type="ORF">A4X13_0g6557</name>
</gene>
<dbReference type="Pfam" id="PF07687">
    <property type="entry name" value="M20_dimer"/>
    <property type="match status" value="1"/>
</dbReference>
<dbReference type="InterPro" id="IPR011650">
    <property type="entry name" value="Peptidase_M20_dimer"/>
</dbReference>
<dbReference type="CDD" id="cd05672">
    <property type="entry name" value="M20_ACY1L2-like"/>
    <property type="match status" value="1"/>
</dbReference>
<reference evidence="3" key="2">
    <citation type="journal article" date="2019" name="IMA Fungus">
        <title>Genome sequencing and comparison of five Tilletia species to identify candidate genes for the detection of regulated species infecting wheat.</title>
        <authorList>
            <person name="Nguyen H.D.T."/>
            <person name="Sultana T."/>
            <person name="Kesanakurti P."/>
            <person name="Hambleton S."/>
        </authorList>
    </citation>
    <scope>NUCLEOTIDE SEQUENCE</scope>
    <source>
        <strain evidence="3">DAOMC 236416</strain>
    </source>
</reference>
<reference evidence="3" key="1">
    <citation type="submission" date="2016-04" db="EMBL/GenBank/DDBJ databases">
        <authorList>
            <person name="Nguyen H.D."/>
            <person name="Samba Siva P."/>
            <person name="Cullis J."/>
            <person name="Levesque C.A."/>
            <person name="Hambleton S."/>
        </authorList>
    </citation>
    <scope>NUCLEOTIDE SEQUENCE</scope>
    <source>
        <strain evidence="3">DAOMC 236416</strain>
    </source>
</reference>
<evidence type="ECO:0000313" key="4">
    <source>
        <dbReference type="Proteomes" id="UP000077521"/>
    </source>
</evidence>
<dbReference type="FunFam" id="3.30.70.360:FF:000004">
    <property type="entry name" value="Peptidase M20 domain-containing protein 2"/>
    <property type="match status" value="1"/>
</dbReference>
<dbReference type="GO" id="GO:0016805">
    <property type="term" value="F:dipeptidase activity"/>
    <property type="evidence" value="ECO:0007669"/>
    <property type="project" value="TreeGrafter"/>
</dbReference>
<dbReference type="Proteomes" id="UP000077521">
    <property type="component" value="Unassembled WGS sequence"/>
</dbReference>